<feature type="compositionally biased region" description="Polar residues" evidence="1">
    <location>
        <begin position="49"/>
        <end position="62"/>
    </location>
</feature>
<reference evidence="2" key="2">
    <citation type="journal article" date="2021" name="PeerJ">
        <title>Extensive microbial diversity within the chicken gut microbiome revealed by metagenomics and culture.</title>
        <authorList>
            <person name="Gilroy R."/>
            <person name="Ravi A."/>
            <person name="Getino M."/>
            <person name="Pursley I."/>
            <person name="Horton D.L."/>
            <person name="Alikhan N.F."/>
            <person name="Baker D."/>
            <person name="Gharbi K."/>
            <person name="Hall N."/>
            <person name="Watson M."/>
            <person name="Adriaenssens E.M."/>
            <person name="Foster-Nyarko E."/>
            <person name="Jarju S."/>
            <person name="Secka A."/>
            <person name="Antonio M."/>
            <person name="Oren A."/>
            <person name="Chaudhuri R.R."/>
            <person name="La Ragione R."/>
            <person name="Hildebrand F."/>
            <person name="Pallen M.J."/>
        </authorList>
    </citation>
    <scope>NUCLEOTIDE SEQUENCE</scope>
    <source>
        <strain evidence="2">ChiHile30-977</strain>
    </source>
</reference>
<evidence type="ECO:0000313" key="2">
    <source>
        <dbReference type="EMBL" id="HIQ62261.1"/>
    </source>
</evidence>
<proteinExistence type="predicted"/>
<dbReference type="Proteomes" id="UP000886819">
    <property type="component" value="Unassembled WGS sequence"/>
</dbReference>
<organism evidence="2 3">
    <name type="scientific">Candidatus Avichristensenella intestinipullorum</name>
    <dbReference type="NCBI Taxonomy" id="2840693"/>
    <lineage>
        <taxon>Bacteria</taxon>
        <taxon>Bacillati</taxon>
        <taxon>Bacillota</taxon>
        <taxon>Clostridia</taxon>
        <taxon>Candidatus Avichristensenella</taxon>
    </lineage>
</organism>
<name>A0A9D0YU14_9FIRM</name>
<evidence type="ECO:0000313" key="3">
    <source>
        <dbReference type="Proteomes" id="UP000886819"/>
    </source>
</evidence>
<sequence length="161" mass="18105">MMFFPSSIPCLPKENAIFQGKSMPSKMEPLVAGEGQPDPLTEEAGGRATNVTPPQAASNPNFNGKRCRRSPCSRRRRDLPSEPLDYFLNIAAPLVFLLSYHAFRRAVNTRAGPRRETGRTARENHRFTLDGACFSAYTPQWGYFDAFMFGRVIMIAREIES</sequence>
<evidence type="ECO:0000256" key="1">
    <source>
        <dbReference type="SAM" id="MobiDB-lite"/>
    </source>
</evidence>
<gene>
    <name evidence="2" type="ORF">IAA66_01580</name>
</gene>
<comment type="caution">
    <text evidence="2">The sequence shown here is derived from an EMBL/GenBank/DDBJ whole genome shotgun (WGS) entry which is preliminary data.</text>
</comment>
<protein>
    <submittedName>
        <fullName evidence="2">Uncharacterized protein</fullName>
    </submittedName>
</protein>
<accession>A0A9D0YU14</accession>
<feature type="compositionally biased region" description="Basic residues" evidence="1">
    <location>
        <begin position="65"/>
        <end position="77"/>
    </location>
</feature>
<dbReference type="EMBL" id="DVFI01000023">
    <property type="protein sequence ID" value="HIQ62261.1"/>
    <property type="molecule type" value="Genomic_DNA"/>
</dbReference>
<feature type="region of interest" description="Disordered" evidence="1">
    <location>
        <begin position="31"/>
        <end position="78"/>
    </location>
</feature>
<reference evidence="2" key="1">
    <citation type="submission" date="2020-10" db="EMBL/GenBank/DDBJ databases">
        <authorList>
            <person name="Gilroy R."/>
        </authorList>
    </citation>
    <scope>NUCLEOTIDE SEQUENCE</scope>
    <source>
        <strain evidence="2">ChiHile30-977</strain>
    </source>
</reference>
<dbReference type="AlphaFoldDB" id="A0A9D0YU14"/>